<evidence type="ECO:0000256" key="2">
    <source>
        <dbReference type="ARBA" id="ARBA00022527"/>
    </source>
</evidence>
<feature type="domain" description="Protein kinase" evidence="10">
    <location>
        <begin position="217"/>
        <end position="469"/>
    </location>
</feature>
<dbReference type="SMART" id="SM00220">
    <property type="entry name" value="S_TKc"/>
    <property type="match status" value="1"/>
</dbReference>
<dbReference type="InterPro" id="IPR031634">
    <property type="entry name" value="PknG_rubred"/>
</dbReference>
<keyword evidence="2" id="KW-0723">Serine/threonine-protein kinase</keyword>
<evidence type="ECO:0000313" key="11">
    <source>
        <dbReference type="EMBL" id="GGF09992.1"/>
    </source>
</evidence>
<dbReference type="CDD" id="cd14014">
    <property type="entry name" value="STKc_PknB_like"/>
    <property type="match status" value="1"/>
</dbReference>
<keyword evidence="12" id="KW-1185">Reference proteome</keyword>
<evidence type="ECO:0000256" key="9">
    <source>
        <dbReference type="SAM" id="MobiDB-lite"/>
    </source>
</evidence>
<name>A0ABQ1U5E9_9NOCA</name>
<evidence type="ECO:0000256" key="6">
    <source>
        <dbReference type="ARBA" id="ARBA00022840"/>
    </source>
</evidence>
<comment type="caution">
    <text evidence="11">The sequence shown here is derived from an EMBL/GenBank/DDBJ whole genome shotgun (WGS) entry which is preliminary data.</text>
</comment>
<evidence type="ECO:0000256" key="4">
    <source>
        <dbReference type="ARBA" id="ARBA00022741"/>
    </source>
</evidence>
<dbReference type="InterPro" id="IPR031636">
    <property type="entry name" value="PknG_TPR"/>
</dbReference>
<keyword evidence="4" id="KW-0547">Nucleotide-binding</keyword>
<evidence type="ECO:0000256" key="7">
    <source>
        <dbReference type="ARBA" id="ARBA00047899"/>
    </source>
</evidence>
<feature type="compositionally biased region" description="Acidic residues" evidence="9">
    <location>
        <begin position="29"/>
        <end position="39"/>
    </location>
</feature>
<proteinExistence type="predicted"/>
<dbReference type="PANTHER" id="PTHR24363:SF0">
    <property type="entry name" value="SERINE_THREONINE KINASE LIKE DOMAIN CONTAINING 1"/>
    <property type="match status" value="1"/>
</dbReference>
<comment type="catalytic activity">
    <reaction evidence="8">
        <text>L-seryl-[protein] + ATP = O-phospho-L-seryl-[protein] + ADP + H(+)</text>
        <dbReference type="Rhea" id="RHEA:17989"/>
        <dbReference type="Rhea" id="RHEA-COMP:9863"/>
        <dbReference type="Rhea" id="RHEA-COMP:11604"/>
        <dbReference type="ChEBI" id="CHEBI:15378"/>
        <dbReference type="ChEBI" id="CHEBI:29999"/>
        <dbReference type="ChEBI" id="CHEBI:30616"/>
        <dbReference type="ChEBI" id="CHEBI:83421"/>
        <dbReference type="ChEBI" id="CHEBI:456216"/>
        <dbReference type="EC" id="2.7.11.1"/>
    </reaction>
</comment>
<keyword evidence="5 11" id="KW-0418">Kinase</keyword>
<sequence>MTDRDDRDDGDGSVSTRAVTRADLGVDAQDADTTADEREDTGSARAGDDVEVATQAAIPDVATQAAVPDVATQAAVPDVATQAAVPDVATQAAVPDVATQAVASPDTDSSTSATTDDTGTRMAPPLHKVSGRRKRKKRRLGVGLVEVAWVRDIEPEDAVMTDPVIPESKRDCWQCGRAIGRADGPDAGPLTGDCPHCGAHYSFVPGLAPGTIVADQYEITGAIAHGGLGWIYLAFDRNVSDRAVVLKGLLNSKDAEAQAVAFAERQFLASVSHPNIVKIFNFVEHHDVSGSTFGYIVMEYVGGATLKSLTTVDGDSSHRTHLPVEQAIAYLLEVMPALAYLHSIGLVFNDIKPENIMIGGDEVKLIDLGAVSPINGYGHLYGTPGFQAPEIVKTGPQIATDVYSIGRTLAVLTVPMPMENGRYVDGLPGVEASKVLADNESFRRLLQRATDPDPEHRFASAEEMTTQMVNVLRETVARTTGVPRPALSSVFTPQRTTFGTDLLLGPVDGFFDPINSETFLDPDDIAAALPVPLVDQLDPAAGLLNSAQLSEPNQTLDTIRSAKQDGLSSLIGTDPSDDHPSLEVDLAEARAYIELGDVDTALGLLDITSRHHQHSWRIEWFLGICALMNSEPELAHERFASVLIAMPGEVAPKLAVAATAELIGRWLRREAGESAERDTSIKRWNAVALREYTALWQTDRGIVTAAFGVARMRFTAGDVEATVKALDDVPATSRHFNTASCTAVLALVHGREPEQVTGEQIREAARRLAAMPETEPRKPRLSIMVLGTALGWLGVNPDRASENISLLGFPFTEHGLRAGLERSLRRLARATVDREQRFNLIDLANLIRPHTLF</sequence>
<comment type="catalytic activity">
    <reaction evidence="7">
        <text>L-threonyl-[protein] + ATP = O-phospho-L-threonyl-[protein] + ADP + H(+)</text>
        <dbReference type="Rhea" id="RHEA:46608"/>
        <dbReference type="Rhea" id="RHEA-COMP:11060"/>
        <dbReference type="Rhea" id="RHEA-COMP:11605"/>
        <dbReference type="ChEBI" id="CHEBI:15378"/>
        <dbReference type="ChEBI" id="CHEBI:30013"/>
        <dbReference type="ChEBI" id="CHEBI:30616"/>
        <dbReference type="ChEBI" id="CHEBI:61977"/>
        <dbReference type="ChEBI" id="CHEBI:456216"/>
        <dbReference type="EC" id="2.7.11.1"/>
    </reaction>
</comment>
<organism evidence="11 12">
    <name type="scientific">Williamsia phyllosphaerae</name>
    <dbReference type="NCBI Taxonomy" id="885042"/>
    <lineage>
        <taxon>Bacteria</taxon>
        <taxon>Bacillati</taxon>
        <taxon>Actinomycetota</taxon>
        <taxon>Actinomycetes</taxon>
        <taxon>Mycobacteriales</taxon>
        <taxon>Nocardiaceae</taxon>
        <taxon>Williamsia</taxon>
    </lineage>
</organism>
<dbReference type="Pfam" id="PF16918">
    <property type="entry name" value="PknG_TPR"/>
    <property type="match status" value="1"/>
</dbReference>
<evidence type="ECO:0000313" key="12">
    <source>
        <dbReference type="Proteomes" id="UP000632454"/>
    </source>
</evidence>
<evidence type="ECO:0000256" key="1">
    <source>
        <dbReference type="ARBA" id="ARBA00012513"/>
    </source>
</evidence>
<dbReference type="Gene3D" id="1.10.510.10">
    <property type="entry name" value="Transferase(Phosphotransferase) domain 1"/>
    <property type="match status" value="1"/>
</dbReference>
<protein>
    <recommendedName>
        <fullName evidence="1">non-specific serine/threonine protein kinase</fullName>
        <ecNumber evidence="1">2.7.11.1</ecNumber>
    </recommendedName>
</protein>
<keyword evidence="6" id="KW-0067">ATP-binding</keyword>
<gene>
    <name evidence="11" type="primary">pknG</name>
    <name evidence="11" type="ORF">GCM10007298_02420</name>
</gene>
<evidence type="ECO:0000259" key="10">
    <source>
        <dbReference type="PROSITE" id="PS50011"/>
    </source>
</evidence>
<dbReference type="Gene3D" id="3.30.200.20">
    <property type="entry name" value="Phosphorylase Kinase, domain 1"/>
    <property type="match status" value="1"/>
</dbReference>
<feature type="region of interest" description="Disordered" evidence="9">
    <location>
        <begin position="1"/>
        <end position="52"/>
    </location>
</feature>
<dbReference type="Pfam" id="PF16919">
    <property type="entry name" value="PknG_rubred"/>
    <property type="match status" value="1"/>
</dbReference>
<dbReference type="Pfam" id="PF00069">
    <property type="entry name" value="Pkinase"/>
    <property type="match status" value="1"/>
</dbReference>
<feature type="region of interest" description="Disordered" evidence="9">
    <location>
        <begin position="99"/>
        <end position="134"/>
    </location>
</feature>
<keyword evidence="3" id="KW-0808">Transferase</keyword>
<reference evidence="12" key="1">
    <citation type="journal article" date="2019" name="Int. J. Syst. Evol. Microbiol.">
        <title>The Global Catalogue of Microorganisms (GCM) 10K type strain sequencing project: providing services to taxonomists for standard genome sequencing and annotation.</title>
        <authorList>
            <consortium name="The Broad Institute Genomics Platform"/>
            <consortium name="The Broad Institute Genome Sequencing Center for Infectious Disease"/>
            <person name="Wu L."/>
            <person name="Ma J."/>
        </authorList>
    </citation>
    <scope>NUCLEOTIDE SEQUENCE [LARGE SCALE GENOMIC DNA]</scope>
    <source>
        <strain evidence="12">CCM 7855</strain>
    </source>
</reference>
<dbReference type="InterPro" id="IPR011990">
    <property type="entry name" value="TPR-like_helical_dom_sf"/>
</dbReference>
<dbReference type="Proteomes" id="UP000632454">
    <property type="component" value="Unassembled WGS sequence"/>
</dbReference>
<dbReference type="PANTHER" id="PTHR24363">
    <property type="entry name" value="SERINE/THREONINE PROTEIN KINASE"/>
    <property type="match status" value="1"/>
</dbReference>
<dbReference type="EMBL" id="BMCS01000001">
    <property type="protein sequence ID" value="GGF09992.1"/>
    <property type="molecule type" value="Genomic_DNA"/>
</dbReference>
<dbReference type="RefSeq" id="WP_188486162.1">
    <property type="nucleotide sequence ID" value="NZ_BMCS01000001.1"/>
</dbReference>
<dbReference type="InterPro" id="IPR000719">
    <property type="entry name" value="Prot_kinase_dom"/>
</dbReference>
<evidence type="ECO:0000256" key="5">
    <source>
        <dbReference type="ARBA" id="ARBA00022777"/>
    </source>
</evidence>
<feature type="compositionally biased region" description="Low complexity" evidence="9">
    <location>
        <begin position="104"/>
        <end position="117"/>
    </location>
</feature>
<dbReference type="EC" id="2.7.11.1" evidence="1"/>
<evidence type="ECO:0000256" key="8">
    <source>
        <dbReference type="ARBA" id="ARBA00048679"/>
    </source>
</evidence>
<evidence type="ECO:0000256" key="3">
    <source>
        <dbReference type="ARBA" id="ARBA00022679"/>
    </source>
</evidence>
<keyword evidence="11" id="KW-0614">Plasmid</keyword>
<dbReference type="GO" id="GO:0016301">
    <property type="term" value="F:kinase activity"/>
    <property type="evidence" value="ECO:0007669"/>
    <property type="project" value="UniProtKB-KW"/>
</dbReference>
<dbReference type="InterPro" id="IPR011009">
    <property type="entry name" value="Kinase-like_dom_sf"/>
</dbReference>
<accession>A0ABQ1U5E9</accession>
<dbReference type="SUPFAM" id="SSF56112">
    <property type="entry name" value="Protein kinase-like (PK-like)"/>
    <property type="match status" value="1"/>
</dbReference>
<dbReference type="PROSITE" id="PS50011">
    <property type="entry name" value="PROTEIN_KINASE_DOM"/>
    <property type="match status" value="1"/>
</dbReference>
<dbReference type="Gene3D" id="1.25.40.10">
    <property type="entry name" value="Tetratricopeptide repeat domain"/>
    <property type="match status" value="2"/>
</dbReference>